<dbReference type="PANTHER" id="PTHR34220">
    <property type="entry name" value="SENSOR HISTIDINE KINASE YPDA"/>
    <property type="match status" value="1"/>
</dbReference>
<evidence type="ECO:0000256" key="4">
    <source>
        <dbReference type="ARBA" id="ARBA00022741"/>
    </source>
</evidence>
<evidence type="ECO:0000313" key="12">
    <source>
        <dbReference type="Proteomes" id="UP000247476"/>
    </source>
</evidence>
<dbReference type="AlphaFoldDB" id="A0A2V5KM58"/>
<dbReference type="Pfam" id="PF02518">
    <property type="entry name" value="HATPase_c"/>
    <property type="match status" value="1"/>
</dbReference>
<keyword evidence="9" id="KW-0812">Transmembrane</keyword>
<evidence type="ECO:0000256" key="1">
    <source>
        <dbReference type="ARBA" id="ARBA00000085"/>
    </source>
</evidence>
<organism evidence="11 12">
    <name type="scientific">Paenibacillus flagellatus</name>
    <dbReference type="NCBI Taxonomy" id="2211139"/>
    <lineage>
        <taxon>Bacteria</taxon>
        <taxon>Bacillati</taxon>
        <taxon>Bacillota</taxon>
        <taxon>Bacilli</taxon>
        <taxon>Bacillales</taxon>
        <taxon>Paenibacillaceae</taxon>
        <taxon>Paenibacillus</taxon>
    </lineage>
</organism>
<dbReference type="Gene3D" id="3.30.565.10">
    <property type="entry name" value="Histidine kinase-like ATPase, C-terminal domain"/>
    <property type="match status" value="1"/>
</dbReference>
<dbReference type="InterPro" id="IPR005467">
    <property type="entry name" value="His_kinase_dom"/>
</dbReference>
<keyword evidence="9" id="KW-0472">Membrane</keyword>
<dbReference type="SMART" id="SM00387">
    <property type="entry name" value="HATPase_c"/>
    <property type="match status" value="1"/>
</dbReference>
<evidence type="ECO:0000256" key="2">
    <source>
        <dbReference type="ARBA" id="ARBA00012438"/>
    </source>
</evidence>
<dbReference type="GO" id="GO:0016020">
    <property type="term" value="C:membrane"/>
    <property type="evidence" value="ECO:0007669"/>
    <property type="project" value="InterPro"/>
</dbReference>
<feature type="transmembrane region" description="Helical" evidence="9">
    <location>
        <begin position="25"/>
        <end position="52"/>
    </location>
</feature>
<evidence type="ECO:0000256" key="6">
    <source>
        <dbReference type="ARBA" id="ARBA00022840"/>
    </source>
</evidence>
<keyword evidence="6" id="KW-0067">ATP-binding</keyword>
<evidence type="ECO:0000256" key="8">
    <source>
        <dbReference type="SAM" id="MobiDB-lite"/>
    </source>
</evidence>
<dbReference type="GO" id="GO:0000155">
    <property type="term" value="F:phosphorelay sensor kinase activity"/>
    <property type="evidence" value="ECO:0007669"/>
    <property type="project" value="InterPro"/>
</dbReference>
<dbReference type="PRINTS" id="PR00344">
    <property type="entry name" value="BCTRLSENSOR"/>
</dbReference>
<keyword evidence="12" id="KW-1185">Reference proteome</keyword>
<feature type="transmembrane region" description="Helical" evidence="9">
    <location>
        <begin position="289"/>
        <end position="313"/>
    </location>
</feature>
<dbReference type="SUPFAM" id="SSF55874">
    <property type="entry name" value="ATPase domain of HSP90 chaperone/DNA topoisomerase II/histidine kinase"/>
    <property type="match status" value="1"/>
</dbReference>
<evidence type="ECO:0000313" key="11">
    <source>
        <dbReference type="EMBL" id="PYI56160.1"/>
    </source>
</evidence>
<keyword evidence="4" id="KW-0547">Nucleotide-binding</keyword>
<dbReference type="InterPro" id="IPR010559">
    <property type="entry name" value="Sig_transdc_His_kin_internal"/>
</dbReference>
<dbReference type="PROSITE" id="PS50109">
    <property type="entry name" value="HIS_KIN"/>
    <property type="match status" value="1"/>
</dbReference>
<dbReference type="InterPro" id="IPR050640">
    <property type="entry name" value="Bact_2-comp_sensor_kinase"/>
</dbReference>
<dbReference type="OrthoDB" id="9776552at2"/>
<dbReference type="InterPro" id="IPR003594">
    <property type="entry name" value="HATPase_dom"/>
</dbReference>
<feature type="region of interest" description="Disordered" evidence="8">
    <location>
        <begin position="566"/>
        <end position="606"/>
    </location>
</feature>
<dbReference type="PANTHER" id="PTHR34220:SF7">
    <property type="entry name" value="SENSOR HISTIDINE KINASE YPDA"/>
    <property type="match status" value="1"/>
</dbReference>
<dbReference type="Pfam" id="PF06580">
    <property type="entry name" value="His_kinase"/>
    <property type="match status" value="1"/>
</dbReference>
<evidence type="ECO:0000256" key="7">
    <source>
        <dbReference type="ARBA" id="ARBA00023012"/>
    </source>
</evidence>
<evidence type="ECO:0000259" key="10">
    <source>
        <dbReference type="PROSITE" id="PS50109"/>
    </source>
</evidence>
<sequence>MMKAFYRRFRRPPEERPPRSFRQKLFVGLLVSTVVPIMLIGAVSYYVIFVILDNKAANGIQSTLLQARENLEKSYANLNYVAQQLTGKNLQLLYRSTDPVERYLLSQQVYEHLQLVSFTNPDTGLFYMYDPETGETFYQNQPFRADAKPSDMPSLTTRKGVTYYGPRRTLAYGEELVLAVSRPVNIMQNSAMTLYAETSAGLYDRLLNGRQYGMNVTQALTDESGTIVFSQDETLFPPGSALPVGSGEERYRIADDYYYFRETSGEQGWSIYAIVHKSNFQREIKSWTIAWLAIGAASLLFSAGVGWSIWRLFDFPLRKLNREIRELGDSRFDDERRIREPIRPTQIVEFDVLLNKFRDMRVNIWSLLSELKRREEDKRHLEVEKLVAQINPHFLYNTLNTVQWLAKAKGEQEIVGLVTVFIRLLRYNLGKDGGLVPLRKEIEALRDYVALQQIRYHYEFPVSIHADPRALEVPVPRFLLQPLLENALYHGQPDEGSAIELTVAADEENRYITVKVKDNGKGMTPEQVAKLLRKDVPEKEKVGMGIGLNYVNTMLGVHFGDEEGLRVSSSPDRGTTMEFRIPAGANGGRRTDGGADIRYEREEGES</sequence>
<gene>
    <name evidence="11" type="ORF">DLM86_04000</name>
</gene>
<dbReference type="Proteomes" id="UP000247476">
    <property type="component" value="Unassembled WGS sequence"/>
</dbReference>
<evidence type="ECO:0000256" key="3">
    <source>
        <dbReference type="ARBA" id="ARBA00022679"/>
    </source>
</evidence>
<dbReference type="InterPro" id="IPR036890">
    <property type="entry name" value="HATPase_C_sf"/>
</dbReference>
<dbReference type="InterPro" id="IPR004358">
    <property type="entry name" value="Sig_transdc_His_kin-like_C"/>
</dbReference>
<reference evidence="11 12" key="1">
    <citation type="submission" date="2018-05" db="EMBL/GenBank/DDBJ databases">
        <title>Paenibacillus flagellatus sp. nov., isolated from selenium mineral soil.</title>
        <authorList>
            <person name="Dai X."/>
        </authorList>
    </citation>
    <scope>NUCLEOTIDE SEQUENCE [LARGE SCALE GENOMIC DNA]</scope>
    <source>
        <strain evidence="11 12">DXL2</strain>
    </source>
</reference>
<dbReference type="EC" id="2.7.13.3" evidence="2"/>
<comment type="caution">
    <text evidence="11">The sequence shown here is derived from an EMBL/GenBank/DDBJ whole genome shotgun (WGS) entry which is preliminary data.</text>
</comment>
<dbReference type="RefSeq" id="WP_110838690.1">
    <property type="nucleotide sequence ID" value="NZ_QJVJ01000002.1"/>
</dbReference>
<name>A0A2V5KM58_9BACL</name>
<evidence type="ECO:0000256" key="5">
    <source>
        <dbReference type="ARBA" id="ARBA00022777"/>
    </source>
</evidence>
<evidence type="ECO:0000256" key="9">
    <source>
        <dbReference type="SAM" id="Phobius"/>
    </source>
</evidence>
<keyword evidence="7" id="KW-0902">Two-component regulatory system</keyword>
<feature type="domain" description="Histidine kinase" evidence="10">
    <location>
        <begin position="479"/>
        <end position="585"/>
    </location>
</feature>
<feature type="compositionally biased region" description="Basic and acidic residues" evidence="8">
    <location>
        <begin position="589"/>
        <end position="606"/>
    </location>
</feature>
<accession>A0A2V5KM58</accession>
<proteinExistence type="predicted"/>
<keyword evidence="9" id="KW-1133">Transmembrane helix</keyword>
<dbReference type="GO" id="GO:0005524">
    <property type="term" value="F:ATP binding"/>
    <property type="evidence" value="ECO:0007669"/>
    <property type="project" value="UniProtKB-KW"/>
</dbReference>
<keyword evidence="5" id="KW-0418">Kinase</keyword>
<keyword evidence="3" id="KW-0808">Transferase</keyword>
<protein>
    <recommendedName>
        <fullName evidence="2">histidine kinase</fullName>
        <ecNumber evidence="2">2.7.13.3</ecNumber>
    </recommendedName>
</protein>
<dbReference type="EMBL" id="QJVJ01000002">
    <property type="protein sequence ID" value="PYI56160.1"/>
    <property type="molecule type" value="Genomic_DNA"/>
</dbReference>
<comment type="catalytic activity">
    <reaction evidence="1">
        <text>ATP + protein L-histidine = ADP + protein N-phospho-L-histidine.</text>
        <dbReference type="EC" id="2.7.13.3"/>
    </reaction>
</comment>